<evidence type="ECO:0000256" key="6">
    <source>
        <dbReference type="RuleBase" id="RU610713"/>
    </source>
</evidence>
<dbReference type="GO" id="GO:0030214">
    <property type="term" value="P:hyaluronan catabolic process"/>
    <property type="evidence" value="ECO:0007669"/>
    <property type="project" value="TreeGrafter"/>
</dbReference>
<dbReference type="EC" id="3.2.1.35" evidence="6"/>
<evidence type="ECO:0000256" key="2">
    <source>
        <dbReference type="ARBA" id="ARBA00023157"/>
    </source>
</evidence>
<protein>
    <recommendedName>
        <fullName evidence="6">Hyaluronidase</fullName>
        <ecNumber evidence="6">3.2.1.35</ecNumber>
    </recommendedName>
</protein>
<dbReference type="WBParaSite" id="TCONS_00016154.p1">
    <property type="protein sequence ID" value="TCONS_00016154.p1"/>
    <property type="gene ID" value="XLOC_010804"/>
</dbReference>
<dbReference type="AlphaFoldDB" id="A0A0K0EA72"/>
<keyword evidence="6" id="KW-0378">Hydrolase</keyword>
<keyword evidence="2 5" id="KW-1015">Disulfide bond</keyword>
<dbReference type="WBParaSite" id="SSTP_0000640000.1">
    <property type="protein sequence ID" value="SSTP_0000640000.1"/>
    <property type="gene ID" value="SSTP_0000640000"/>
</dbReference>
<feature type="active site" description="Proton donor" evidence="4">
    <location>
        <position position="130"/>
    </location>
</feature>
<evidence type="ECO:0000256" key="5">
    <source>
        <dbReference type="PIRSR" id="PIRSR038193-3"/>
    </source>
</evidence>
<dbReference type="InterPro" id="IPR013785">
    <property type="entry name" value="Aldolase_TIM"/>
</dbReference>
<feature type="chain" id="PRO_5005327733" description="Hyaluronidase" evidence="7">
    <location>
        <begin position="24"/>
        <end position="421"/>
    </location>
</feature>
<feature type="signal peptide" evidence="7">
    <location>
        <begin position="1"/>
        <end position="23"/>
    </location>
</feature>
<organism evidence="9">
    <name type="scientific">Strongyloides stercoralis</name>
    <name type="common">Threadworm</name>
    <dbReference type="NCBI Taxonomy" id="6248"/>
    <lineage>
        <taxon>Eukaryota</taxon>
        <taxon>Metazoa</taxon>
        <taxon>Ecdysozoa</taxon>
        <taxon>Nematoda</taxon>
        <taxon>Chromadorea</taxon>
        <taxon>Rhabditida</taxon>
        <taxon>Tylenchina</taxon>
        <taxon>Panagrolaimomorpha</taxon>
        <taxon>Strongyloidoidea</taxon>
        <taxon>Strongyloididae</taxon>
        <taxon>Strongyloides</taxon>
    </lineage>
</organism>
<keyword evidence="8" id="KW-1185">Reference proteome</keyword>
<evidence type="ECO:0000256" key="1">
    <source>
        <dbReference type="ARBA" id="ARBA00008871"/>
    </source>
</evidence>
<evidence type="ECO:0000256" key="3">
    <source>
        <dbReference type="PIRNR" id="PIRNR038193"/>
    </source>
</evidence>
<proteinExistence type="inferred from homology"/>
<dbReference type="STRING" id="6248.A0A0K0EA72"/>
<evidence type="ECO:0000256" key="4">
    <source>
        <dbReference type="PIRSR" id="PIRSR038193-1"/>
    </source>
</evidence>
<dbReference type="GO" id="GO:0004415">
    <property type="term" value="F:hyalurononglucosaminidase activity"/>
    <property type="evidence" value="ECO:0007669"/>
    <property type="project" value="UniProtKB-UniRule"/>
</dbReference>
<dbReference type="Pfam" id="PF01630">
    <property type="entry name" value="Glyco_hydro_56"/>
    <property type="match status" value="1"/>
</dbReference>
<keyword evidence="7" id="KW-0732">Signal</keyword>
<sequence>MGLKLLFIKFIYTILLFSLKIKCFEFNTTKFYWNVPSEKCLENNITIPLEKYGIISNENQKFHGDRIALIYEKDLGLYPFINNKNDTYELINNGIPQKTNITAHLEKLRNDIERIIPNSKYDGLAIIDVEEWRPTYDSNWNSKIIYREESIKHVLSRFPNISRDDAIAIAKDEFDNSALDFLIKTLKECQYKRPYAKWGFYGFPICDQNGLNRNALFCYPVHDNRLVDFLKHTDALYPSAYLYPGLNYATNSMFIEDILKETNRLNDLIEKEGFSRKKIYIYHKFELDPYEDDVTKILYYDPYHLCITYKKSVEYGVDGIIIWSASKNMSQRCKYIQKYVETQLGLYILSLGTFFDSCSNLLTLNNGKCIIKRKMRHALVCNRFLKIENYKPLCRTGFYGTYCEESKYKTTTSYPMPFKLL</sequence>
<dbReference type="PRINTS" id="PR00846">
    <property type="entry name" value="GLHYDRLASE56"/>
</dbReference>
<dbReference type="PANTHER" id="PTHR11769:SF35">
    <property type="entry name" value="HYALURONIDASE"/>
    <property type="match status" value="1"/>
</dbReference>
<dbReference type="InterPro" id="IPR017853">
    <property type="entry name" value="GH"/>
</dbReference>
<reference evidence="9" key="1">
    <citation type="submission" date="2015-08" db="UniProtKB">
        <authorList>
            <consortium name="WormBaseParasite"/>
        </authorList>
    </citation>
    <scope>IDENTIFICATION</scope>
</reference>
<feature type="disulfide bond" evidence="5">
    <location>
        <begin position="358"/>
        <end position="369"/>
    </location>
</feature>
<comment type="similarity">
    <text evidence="1 3 6">Belongs to the glycosyl hydrolase 56 family.</text>
</comment>
<name>A0A0K0EA72_STRER</name>
<dbReference type="Gene3D" id="3.20.20.70">
    <property type="entry name" value="Aldolase class I"/>
    <property type="match status" value="1"/>
</dbReference>
<evidence type="ECO:0000313" key="9">
    <source>
        <dbReference type="WBParaSite" id="SSTP_0000640000.1"/>
    </source>
</evidence>
<feature type="disulfide bond" evidence="5">
    <location>
        <begin position="206"/>
        <end position="218"/>
    </location>
</feature>
<accession>A0A0K0EA72</accession>
<evidence type="ECO:0000256" key="7">
    <source>
        <dbReference type="SAM" id="SignalP"/>
    </source>
</evidence>
<dbReference type="PANTHER" id="PTHR11769">
    <property type="entry name" value="HYALURONIDASE"/>
    <property type="match status" value="1"/>
</dbReference>
<dbReference type="InterPro" id="IPR018155">
    <property type="entry name" value="Hyaluronidase"/>
</dbReference>
<evidence type="ECO:0000313" key="8">
    <source>
        <dbReference type="Proteomes" id="UP000035681"/>
    </source>
</evidence>
<dbReference type="SUPFAM" id="SSF51445">
    <property type="entry name" value="(Trans)glycosidases"/>
    <property type="match status" value="1"/>
</dbReference>
<comment type="catalytic activity">
    <reaction evidence="6">
        <text>Random hydrolysis of (1-&gt;4)-linkages between N-acetyl-beta-D-glucosamine and D-glucuronate residues in hyaluronate.</text>
        <dbReference type="EC" id="3.2.1.35"/>
    </reaction>
</comment>
<feature type="disulfide bond" evidence="5">
    <location>
        <begin position="40"/>
        <end position="333"/>
    </location>
</feature>
<dbReference type="PIRSF" id="PIRSF038193">
    <property type="entry name" value="Hyaluronidase"/>
    <property type="match status" value="1"/>
</dbReference>
<dbReference type="GO" id="GO:0005975">
    <property type="term" value="P:carbohydrate metabolic process"/>
    <property type="evidence" value="ECO:0007669"/>
    <property type="project" value="UniProtKB-UniRule"/>
</dbReference>
<keyword evidence="6" id="KW-0326">Glycosidase</keyword>
<dbReference type="Proteomes" id="UP000035681">
    <property type="component" value="Unplaced"/>
</dbReference>